<evidence type="ECO:0000256" key="4">
    <source>
        <dbReference type="ARBA" id="ARBA00022598"/>
    </source>
</evidence>
<feature type="domain" description="Carrier" evidence="10">
    <location>
        <begin position="1449"/>
        <end position="1525"/>
    </location>
</feature>
<dbReference type="InterPro" id="IPR009081">
    <property type="entry name" value="PP-bd_ACP"/>
</dbReference>
<dbReference type="InterPro" id="IPR001242">
    <property type="entry name" value="Condensation_dom"/>
</dbReference>
<dbReference type="GO" id="GO:0003735">
    <property type="term" value="F:structural constituent of ribosome"/>
    <property type="evidence" value="ECO:0007669"/>
    <property type="project" value="InterPro"/>
</dbReference>
<dbReference type="Gene3D" id="3.30.559.10">
    <property type="entry name" value="Chloramphenicol acetyltransferase-like domain"/>
    <property type="match status" value="1"/>
</dbReference>
<evidence type="ECO:0000256" key="7">
    <source>
        <dbReference type="ARBA" id="ARBA00023274"/>
    </source>
</evidence>
<feature type="region of interest" description="Disordered" evidence="9">
    <location>
        <begin position="841"/>
        <end position="869"/>
    </location>
</feature>
<dbReference type="GO" id="GO:0006412">
    <property type="term" value="P:translation"/>
    <property type="evidence" value="ECO:0007669"/>
    <property type="project" value="InterPro"/>
</dbReference>
<evidence type="ECO:0000256" key="5">
    <source>
        <dbReference type="ARBA" id="ARBA00022980"/>
    </source>
</evidence>
<accession>A0A9P6W0X2</accession>
<dbReference type="Pfam" id="PF00468">
    <property type="entry name" value="Ribosomal_L34"/>
    <property type="match status" value="1"/>
</dbReference>
<dbReference type="HAMAP" id="MF_00391">
    <property type="entry name" value="Ribosomal_bL34"/>
    <property type="match status" value="1"/>
</dbReference>
<dbReference type="InterPro" id="IPR023213">
    <property type="entry name" value="CAT-like_dom_sf"/>
</dbReference>
<dbReference type="Gene3D" id="1.10.1200.10">
    <property type="entry name" value="ACP-like"/>
    <property type="match status" value="2"/>
</dbReference>
<dbReference type="SUPFAM" id="SSF47336">
    <property type="entry name" value="ACP-like"/>
    <property type="match status" value="2"/>
</dbReference>
<dbReference type="GO" id="GO:0005840">
    <property type="term" value="C:ribosome"/>
    <property type="evidence" value="ECO:0007669"/>
    <property type="project" value="UniProtKB-KW"/>
</dbReference>
<evidence type="ECO:0000259" key="10">
    <source>
        <dbReference type="PROSITE" id="PS50075"/>
    </source>
</evidence>
<dbReference type="InterPro" id="IPR006162">
    <property type="entry name" value="Ppantetheine_attach_site"/>
</dbReference>
<protein>
    <recommendedName>
        <fullName evidence="8">Large ribosomal subunit protein bL34m</fullName>
    </recommendedName>
</protein>
<comment type="similarity">
    <text evidence="1">Belongs to the bacterial ribosomal protein bL34 family.</text>
</comment>
<dbReference type="Gene3D" id="1.10.287.3980">
    <property type="match status" value="1"/>
</dbReference>
<name>A0A9P6W0X2_RHOMI</name>
<dbReference type="Gene3D" id="3.30.300.30">
    <property type="match status" value="1"/>
</dbReference>
<keyword evidence="7" id="KW-0687">Ribonucleoprotein</keyword>
<evidence type="ECO:0000313" key="12">
    <source>
        <dbReference type="Proteomes" id="UP000777482"/>
    </source>
</evidence>
<dbReference type="NCBIfam" id="TIGR01030">
    <property type="entry name" value="rpmH_bact"/>
    <property type="match status" value="1"/>
</dbReference>
<evidence type="ECO:0000256" key="1">
    <source>
        <dbReference type="ARBA" id="ARBA00010111"/>
    </source>
</evidence>
<comment type="caution">
    <text evidence="11">The sequence shown here is derived from an EMBL/GenBank/DDBJ whole genome shotgun (WGS) entry which is preliminary data.</text>
</comment>
<dbReference type="GO" id="GO:0043041">
    <property type="term" value="P:amino acid activation for nonribosomal peptide biosynthetic process"/>
    <property type="evidence" value="ECO:0007669"/>
    <property type="project" value="TreeGrafter"/>
</dbReference>
<dbReference type="SUPFAM" id="SSF52777">
    <property type="entry name" value="CoA-dependent acyltransferases"/>
    <property type="match status" value="2"/>
</dbReference>
<evidence type="ECO:0000256" key="9">
    <source>
        <dbReference type="SAM" id="MobiDB-lite"/>
    </source>
</evidence>
<dbReference type="Pfam" id="PF00501">
    <property type="entry name" value="AMP-binding"/>
    <property type="match status" value="1"/>
</dbReference>
<dbReference type="PROSITE" id="PS00455">
    <property type="entry name" value="AMP_BINDING"/>
    <property type="match status" value="1"/>
</dbReference>
<dbReference type="Pfam" id="PF00550">
    <property type="entry name" value="PP-binding"/>
    <property type="match status" value="2"/>
</dbReference>
<dbReference type="GO" id="GO:0005737">
    <property type="term" value="C:cytoplasm"/>
    <property type="evidence" value="ECO:0007669"/>
    <property type="project" value="TreeGrafter"/>
</dbReference>
<dbReference type="InterPro" id="IPR020806">
    <property type="entry name" value="PKS_PP-bd"/>
</dbReference>
<dbReference type="SMART" id="SM00823">
    <property type="entry name" value="PKS_PP"/>
    <property type="match status" value="1"/>
</dbReference>
<dbReference type="InterPro" id="IPR000271">
    <property type="entry name" value="Ribosomal_bL34"/>
</dbReference>
<sequence>MTAPDWPRLPSGYHFDPHAAQLAVVDAHFDLDDSESDVKTRLGAAVKAATALALAAHAGEDRYAFVVANRGAVQGELDRGTSLGNLLAQVGKDNSAGQAAEGNRVVVDAREEDNNGAQDEAQQTPLSLVLVKRGERDSSFTLRLSFDRTILPQTEAQWFVSHVGTAATKILASDPSAAIGAINLAPPGEIDTLRRYASCPDTIHEPDAYPSHVQSLASFFSHAAEKYPEDLALHFIPDPTNPRNGAVDLSYAQLSHLAQYLANQLIASSSTRSRSVRDRRKRGQQVVPVVVDKSPEMVVSMLAISLAGYGYLALEPSFPEDRKRGICAELQEKGMLAPVAIVQQTGDELDRWAGWASSEAVSASQDPQKVFECVLDPRQALSPLLERLAHDPQVDLQAEFPVRAANPDEEERALPNDIAYIIYTSGTTGKPKGIVVEQQNVTAFLRNYRGVFGRARGERVLQFPSYSFDVSVMNIWDTFAHGATLCLTTPASLFSSLAETIIALECTLVDLTPTVGALLFEHDEAQPRDGETIEAAWRRAGFRVKQVNTGGEKVEKGIREKWRARGVKVCIDYGPTETTVGVISNQSTAPSPPPPFSLPIGRPTGTTRICILPSQDPTDFRPLPLGCIGEICVLGPQVTRGYVRTELNKGVFLELDGREAIGEVGERLYRTGDLGRWVAAPWEDEGEQEGWIECLGRKDGQVKVNGLRIEVGEIEENLSSRLNPAIARSIVDKVESTALGTALVAFLELSPAFLTEHPEAASASGGDQHFHAAGTVTVHPVTTTPAFVELVEDLKAKIGQKLPSYMVPRHWLAVSRIPTQGMGKADRKTLRGLAESWDWRAAGRQRRNGGSRDGQEPVEEEKHFTSTPHHDAARRAWARVLRLRDDPEGRQIADEDSFMRLGGDSIRFMKLVGVLRAEGYANVAFRDIVEATTLSACAAVLANSAQSGGTQQTNGVTPAYQPFSLVPDDHREALLGELAALSLDRDRLADVYPTAPSQDALVAPSFDSTRGHYYAQAIYSVQASPADLPTEKLQQAISALIERHETLRSVFVISEVLGRTLSVILNSDDCDVRERIQLQQVDVESASELDEAVSAWLRSDRQRFPFRWGQLSLSFAIFTAADGARKLADGWTLELLTLDLRNLCFGLSLDPRPPFSAVAAWWLSESSPPAESVNFWRDYLGGARPLGWPTQEALEGDMLATTGASIRHWSGELTALTQRSGITPAIASRIAVLVALHHHARSDDVNVGIVRSGRDIDVANADEVIGPCVSVLPSRLRFEHDPSLLSLAKAEAEADRRARRHQHVTLAQLARFCDLPGRADLFDILVTFQSLAERDPEVETAAPWPVRQPPERIHMPTNYTLSFEITPELHDGDKLELACFFDERIITQAEVDDVLKTVGTVLDYLTTAPCTAVSQLKLDSKAVARGPVAGRQVETNGTSSKTATAALTPAQSGLVVRLRKEWAAILRIDEDECGHDESFASLGGDSIGTMRLAVRLSKVGLAIPTQKLAKLPTLRAQAEWLAARHYTNQTKPLPADAKVMPRLPRSLPSSTRRGVVVAQQPSSLRARLAARDAPVLGAQQQKVLGTALFRPAPSRSLLSSLRPSLSSSSSPPSASSSSPILALLAATPSSSPTLGGSTLQKRFAVYGSEYQPSQRVRKRKHGFLARKKSKGGRKILIRRFAKGRKYLSH</sequence>
<dbReference type="InterPro" id="IPR045851">
    <property type="entry name" value="AMP-bd_C_sf"/>
</dbReference>
<dbReference type="GO" id="GO:0016874">
    <property type="term" value="F:ligase activity"/>
    <property type="evidence" value="ECO:0007669"/>
    <property type="project" value="UniProtKB-KW"/>
</dbReference>
<keyword evidence="5" id="KW-0689">Ribosomal protein</keyword>
<dbReference type="InterPro" id="IPR042099">
    <property type="entry name" value="ANL_N_sf"/>
</dbReference>
<reference evidence="11 12" key="1">
    <citation type="submission" date="2020-11" db="EMBL/GenBank/DDBJ databases">
        <title>Kefir isolates.</title>
        <authorList>
            <person name="Marcisauskas S."/>
            <person name="Kim Y."/>
            <person name="Blasche S."/>
        </authorList>
    </citation>
    <scope>NUCLEOTIDE SEQUENCE [LARGE SCALE GENOMIC DNA]</scope>
    <source>
        <strain evidence="11 12">KR</strain>
    </source>
</reference>
<dbReference type="PANTHER" id="PTHR45527">
    <property type="entry name" value="NONRIBOSOMAL PEPTIDE SYNTHETASE"/>
    <property type="match status" value="1"/>
</dbReference>
<dbReference type="Gene3D" id="3.30.559.30">
    <property type="entry name" value="Nonribosomal peptide synthetase, condensation domain"/>
    <property type="match status" value="1"/>
</dbReference>
<keyword evidence="4" id="KW-0436">Ligase</keyword>
<dbReference type="InterPro" id="IPR000873">
    <property type="entry name" value="AMP-dep_synth/lig_dom"/>
</dbReference>
<evidence type="ECO:0000256" key="2">
    <source>
        <dbReference type="ARBA" id="ARBA00022450"/>
    </source>
</evidence>
<dbReference type="SUPFAM" id="SSF56801">
    <property type="entry name" value="Acetyl-CoA synthetase-like"/>
    <property type="match status" value="1"/>
</dbReference>
<keyword evidence="6" id="KW-0511">Multifunctional enzyme</keyword>
<evidence type="ECO:0000256" key="6">
    <source>
        <dbReference type="ARBA" id="ARBA00023268"/>
    </source>
</evidence>
<dbReference type="InterPro" id="IPR020845">
    <property type="entry name" value="AMP-binding_CS"/>
</dbReference>
<proteinExistence type="inferred from homology"/>
<feature type="compositionally biased region" description="Basic and acidic residues" evidence="9">
    <location>
        <begin position="860"/>
        <end position="869"/>
    </location>
</feature>
<dbReference type="FunFam" id="1.10.287.3980:FF:000001">
    <property type="entry name" value="Mitochondrial ribosomal protein L34"/>
    <property type="match status" value="1"/>
</dbReference>
<dbReference type="InterPro" id="IPR036736">
    <property type="entry name" value="ACP-like_sf"/>
</dbReference>
<gene>
    <name evidence="11" type="ORF">C6P46_005254</name>
</gene>
<keyword evidence="2" id="KW-0596">Phosphopantetheine</keyword>
<dbReference type="GO" id="GO:0031177">
    <property type="term" value="F:phosphopantetheine binding"/>
    <property type="evidence" value="ECO:0007669"/>
    <property type="project" value="InterPro"/>
</dbReference>
<dbReference type="PROSITE" id="PS00012">
    <property type="entry name" value="PHOSPHOPANTETHEINE"/>
    <property type="match status" value="1"/>
</dbReference>
<dbReference type="Proteomes" id="UP000777482">
    <property type="component" value="Unassembled WGS sequence"/>
</dbReference>
<dbReference type="EMBL" id="PUHQ01000056">
    <property type="protein sequence ID" value="KAG0659201.1"/>
    <property type="molecule type" value="Genomic_DNA"/>
</dbReference>
<dbReference type="GO" id="GO:1990904">
    <property type="term" value="C:ribonucleoprotein complex"/>
    <property type="evidence" value="ECO:0007669"/>
    <property type="project" value="UniProtKB-KW"/>
</dbReference>
<evidence type="ECO:0000256" key="3">
    <source>
        <dbReference type="ARBA" id="ARBA00022553"/>
    </source>
</evidence>
<organism evidence="11 12">
    <name type="scientific">Rhodotorula mucilaginosa</name>
    <name type="common">Yeast</name>
    <name type="synonym">Rhodotorula rubra</name>
    <dbReference type="NCBI Taxonomy" id="5537"/>
    <lineage>
        <taxon>Eukaryota</taxon>
        <taxon>Fungi</taxon>
        <taxon>Dikarya</taxon>
        <taxon>Basidiomycota</taxon>
        <taxon>Pucciniomycotina</taxon>
        <taxon>Microbotryomycetes</taxon>
        <taxon>Sporidiobolales</taxon>
        <taxon>Sporidiobolaceae</taxon>
        <taxon>Rhodotorula</taxon>
    </lineage>
</organism>
<feature type="domain" description="Carrier" evidence="10">
    <location>
        <begin position="867"/>
        <end position="945"/>
    </location>
</feature>
<dbReference type="GO" id="GO:0044550">
    <property type="term" value="P:secondary metabolite biosynthetic process"/>
    <property type="evidence" value="ECO:0007669"/>
    <property type="project" value="TreeGrafter"/>
</dbReference>
<dbReference type="Gene3D" id="3.40.50.12780">
    <property type="entry name" value="N-terminal domain of ligase-like"/>
    <property type="match status" value="1"/>
</dbReference>
<dbReference type="PANTHER" id="PTHR45527:SF1">
    <property type="entry name" value="FATTY ACID SYNTHASE"/>
    <property type="match status" value="1"/>
</dbReference>
<dbReference type="PROSITE" id="PS50075">
    <property type="entry name" value="CARRIER"/>
    <property type="match status" value="2"/>
</dbReference>
<keyword evidence="3" id="KW-0597">Phosphoprotein</keyword>
<evidence type="ECO:0000256" key="8">
    <source>
        <dbReference type="ARBA" id="ARBA00035274"/>
    </source>
</evidence>
<evidence type="ECO:0000313" key="11">
    <source>
        <dbReference type="EMBL" id="KAG0659201.1"/>
    </source>
</evidence>
<keyword evidence="12" id="KW-1185">Reference proteome</keyword>
<dbReference type="OrthoDB" id="416786at2759"/>
<dbReference type="Pfam" id="PF00668">
    <property type="entry name" value="Condensation"/>
    <property type="match status" value="1"/>
</dbReference>